<organism evidence="2">
    <name type="scientific">Hordeum vulgare subsp. vulgare</name>
    <name type="common">Domesticated barley</name>
    <dbReference type="NCBI Taxonomy" id="112509"/>
    <lineage>
        <taxon>Eukaryota</taxon>
        <taxon>Viridiplantae</taxon>
        <taxon>Streptophyta</taxon>
        <taxon>Embryophyta</taxon>
        <taxon>Tracheophyta</taxon>
        <taxon>Spermatophyta</taxon>
        <taxon>Magnoliopsida</taxon>
        <taxon>Liliopsida</taxon>
        <taxon>Poales</taxon>
        <taxon>Poaceae</taxon>
        <taxon>BOP clade</taxon>
        <taxon>Pooideae</taxon>
        <taxon>Triticodae</taxon>
        <taxon>Triticeae</taxon>
        <taxon>Hordeinae</taxon>
        <taxon>Hordeum</taxon>
    </lineage>
</organism>
<dbReference type="EMBL" id="AK361927">
    <property type="protein sequence ID" value="BAJ93131.1"/>
    <property type="molecule type" value="mRNA"/>
</dbReference>
<sequence length="126" mass="13208">MSRKVAPSPSPSTSTSSSAGADGVASRCRRSLTDMWSIGSELLIGAQRRRIGPGGVADPVLGGGVGACNVAKHKETQAQRIAAGWEGGREERRGKNGRLRGQRLCRPADGDTRITQACGLFFVADE</sequence>
<evidence type="ECO:0000256" key="1">
    <source>
        <dbReference type="SAM" id="MobiDB-lite"/>
    </source>
</evidence>
<proteinExistence type="evidence at transcript level"/>
<protein>
    <submittedName>
        <fullName evidence="2">Predicted protein</fullName>
    </submittedName>
</protein>
<accession>F2DDG0</accession>
<reference evidence="2" key="1">
    <citation type="journal article" date="2011" name="Plant Physiol.">
        <title>Comprehensive sequence analysis of 24,783 barley full-length cDNAs derived from 12 clone libraries.</title>
        <authorList>
            <person name="Matsumoto T."/>
            <person name="Tanaka T."/>
            <person name="Sakai H."/>
            <person name="Amano N."/>
            <person name="Kanamori H."/>
            <person name="Kurita K."/>
            <person name="Kikuta A."/>
            <person name="Kamiya K."/>
            <person name="Yamamoto M."/>
            <person name="Ikawa H."/>
            <person name="Fujii N."/>
            <person name="Hori K."/>
            <person name="Itoh T."/>
            <person name="Sato K."/>
        </authorList>
    </citation>
    <scope>NUCLEOTIDE SEQUENCE</scope>
    <source>
        <tissue evidence="2">Shoot and root</tissue>
    </source>
</reference>
<dbReference type="AlphaFoldDB" id="F2DDG0"/>
<evidence type="ECO:0000313" key="2">
    <source>
        <dbReference type="EMBL" id="BAJ93131.1"/>
    </source>
</evidence>
<feature type="region of interest" description="Disordered" evidence="1">
    <location>
        <begin position="1"/>
        <end position="26"/>
    </location>
</feature>
<name>F2DDG0_HORVV</name>